<protein>
    <submittedName>
        <fullName evidence="2">Uncharacterized protein</fullName>
    </submittedName>
</protein>
<accession>A0A4R8Y0S7</accession>
<dbReference type="EMBL" id="SOGN01000008">
    <property type="protein sequence ID" value="TFC83988.1"/>
    <property type="molecule type" value="Genomic_DNA"/>
</dbReference>
<keyword evidence="3" id="KW-1185">Reference proteome</keyword>
<name>A0A4R8Y0S7_9MICO</name>
<dbReference type="RefSeq" id="WP_134368674.1">
    <property type="nucleotide sequence ID" value="NZ_SOGN01000008.1"/>
</dbReference>
<reference evidence="2 3" key="1">
    <citation type="submission" date="2019-03" db="EMBL/GenBank/DDBJ databases">
        <title>Genomics of glacier-inhabiting Cryobacterium strains.</title>
        <authorList>
            <person name="Liu Q."/>
            <person name="Xin Y.-H."/>
        </authorList>
    </citation>
    <scope>NUCLEOTIDE SEQUENCE [LARGE SCALE GENOMIC DNA]</scope>
    <source>
        <strain evidence="2 3">TMT2-48-2</strain>
    </source>
</reference>
<feature type="compositionally biased region" description="Gly residues" evidence="1">
    <location>
        <begin position="1"/>
        <end position="22"/>
    </location>
</feature>
<evidence type="ECO:0000313" key="3">
    <source>
        <dbReference type="Proteomes" id="UP000298433"/>
    </source>
</evidence>
<sequence length="118" mass="12235">MVGAGRGQARVRGGGAEVGGHGDGVEVEAAGAPSFTRILVHPEIGAVLSIGRDRYTVPKELKRFLWRVLHLGDGLLQWTSPTGRTFVSEPATVIRSASTKPPPASPAPGTGSEVPAPF</sequence>
<comment type="caution">
    <text evidence="2">The sequence shown here is derived from an EMBL/GenBank/DDBJ whole genome shotgun (WGS) entry which is preliminary data.</text>
</comment>
<feature type="region of interest" description="Disordered" evidence="1">
    <location>
        <begin position="1"/>
        <end position="25"/>
    </location>
</feature>
<feature type="region of interest" description="Disordered" evidence="1">
    <location>
        <begin position="94"/>
        <end position="118"/>
    </location>
</feature>
<evidence type="ECO:0000313" key="2">
    <source>
        <dbReference type="EMBL" id="TFC83988.1"/>
    </source>
</evidence>
<dbReference type="AlphaFoldDB" id="A0A4R8Y0S7"/>
<proteinExistence type="predicted"/>
<dbReference type="OrthoDB" id="3261064at2"/>
<organism evidence="2 3">
    <name type="scientific">Cryobacterium cheniae</name>
    <dbReference type="NCBI Taxonomy" id="1259262"/>
    <lineage>
        <taxon>Bacteria</taxon>
        <taxon>Bacillati</taxon>
        <taxon>Actinomycetota</taxon>
        <taxon>Actinomycetes</taxon>
        <taxon>Micrococcales</taxon>
        <taxon>Microbacteriaceae</taxon>
        <taxon>Cryobacterium</taxon>
    </lineage>
</organism>
<evidence type="ECO:0000256" key="1">
    <source>
        <dbReference type="SAM" id="MobiDB-lite"/>
    </source>
</evidence>
<gene>
    <name evidence="2" type="ORF">E3T23_01680</name>
</gene>
<dbReference type="Proteomes" id="UP000298433">
    <property type="component" value="Unassembled WGS sequence"/>
</dbReference>